<dbReference type="GO" id="GO:0001732">
    <property type="term" value="P:formation of cytoplasmic translation initiation complex"/>
    <property type="evidence" value="ECO:0007669"/>
    <property type="project" value="UniProtKB-UniRule"/>
</dbReference>
<dbReference type="SMART" id="SM00360">
    <property type="entry name" value="RRM"/>
    <property type="match status" value="1"/>
</dbReference>
<dbReference type="CDD" id="cd12933">
    <property type="entry name" value="eIF3G"/>
    <property type="match status" value="1"/>
</dbReference>
<comment type="subcellular location">
    <subcellularLocation>
        <location evidence="5">Cytoplasm</location>
    </subcellularLocation>
</comment>
<keyword evidence="1 5" id="KW-0963">Cytoplasm</keyword>
<dbReference type="CDD" id="cd12408">
    <property type="entry name" value="RRM_eIF3G_like"/>
    <property type="match status" value="1"/>
</dbReference>
<feature type="domain" description="RRM" evidence="8">
    <location>
        <begin position="211"/>
        <end position="290"/>
    </location>
</feature>
<dbReference type="VEuPathDB" id="FungiDB:BON22_0743"/>
<dbReference type="HAMAP" id="MF_03006">
    <property type="entry name" value="eIF3g"/>
    <property type="match status" value="1"/>
</dbReference>
<dbReference type="GO" id="GO:0003743">
    <property type="term" value="F:translation initiation factor activity"/>
    <property type="evidence" value="ECO:0007669"/>
    <property type="project" value="UniProtKB-UniRule"/>
</dbReference>
<dbReference type="Gene3D" id="3.30.70.330">
    <property type="match status" value="1"/>
</dbReference>
<dbReference type="OrthoDB" id="639027at2759"/>
<organism evidence="9">
    <name type="scientific">Cyberlindnera fabianii</name>
    <name type="common">Yeast</name>
    <name type="synonym">Hansenula fabianii</name>
    <dbReference type="NCBI Taxonomy" id="36022"/>
    <lineage>
        <taxon>Eukaryota</taxon>
        <taxon>Fungi</taxon>
        <taxon>Dikarya</taxon>
        <taxon>Ascomycota</taxon>
        <taxon>Saccharomycotina</taxon>
        <taxon>Saccharomycetes</taxon>
        <taxon>Phaffomycetales</taxon>
        <taxon>Phaffomycetaceae</taxon>
        <taxon>Cyberlindnera</taxon>
    </lineage>
</organism>
<feature type="compositionally biased region" description="Basic and acidic residues" evidence="7">
    <location>
        <begin position="201"/>
        <end position="210"/>
    </location>
</feature>
<dbReference type="InterPro" id="IPR017334">
    <property type="entry name" value="eIF3_g"/>
</dbReference>
<dbReference type="PROSITE" id="PS50102">
    <property type="entry name" value="RRM"/>
    <property type="match status" value="1"/>
</dbReference>
<feature type="region of interest" description="Disordered" evidence="7">
    <location>
        <begin position="182"/>
        <end position="210"/>
    </location>
</feature>
<evidence type="ECO:0000256" key="6">
    <source>
        <dbReference type="PROSITE-ProRule" id="PRU00176"/>
    </source>
</evidence>
<evidence type="ECO:0000256" key="2">
    <source>
        <dbReference type="ARBA" id="ARBA00022540"/>
    </source>
</evidence>
<sequence length="292" mass="32193">MTTDPSCPLINRFGVLTYHHSRVAQWADAEVDQSAPQITTNPDGSKTVITYRINDDGKKVKVTQKIKEVVVRETVNKSVAARKKWVKFGAEKNAAPGPDFRTTQIGDPVFLRLGTSWKALEKAEEDKAEEDKAKSNTAQRLKCRACGGAHYTSKCPFKDSLGAVDSALEGDAAAAAAPLTDATPAAPGRFVPRHLRAGAGPEDRRERDDSSTLKIMQLNEIVTEDMIRDELLSGFGYIVRCNILRNRETGRSRGMAFVQFASETAAQSAMDHLNGRGYHNLILHIEWSKPRK</sequence>
<dbReference type="AlphaFoldDB" id="A0A061AG33"/>
<dbReference type="InterPro" id="IPR035979">
    <property type="entry name" value="RBD_domain_sf"/>
</dbReference>
<dbReference type="PhylomeDB" id="A0A061AG33"/>
<evidence type="ECO:0000256" key="5">
    <source>
        <dbReference type="HAMAP-Rule" id="MF_03006"/>
    </source>
</evidence>
<dbReference type="GO" id="GO:0005852">
    <property type="term" value="C:eukaryotic translation initiation factor 3 complex"/>
    <property type="evidence" value="ECO:0007669"/>
    <property type="project" value="UniProtKB-UniRule"/>
</dbReference>
<proteinExistence type="inferred from homology"/>
<dbReference type="GO" id="GO:0016282">
    <property type="term" value="C:eukaryotic 43S preinitiation complex"/>
    <property type="evidence" value="ECO:0007669"/>
    <property type="project" value="UniProtKB-UniRule"/>
</dbReference>
<dbReference type="InterPro" id="IPR000504">
    <property type="entry name" value="RRM_dom"/>
</dbReference>
<comment type="function">
    <text evidence="5">RNA-binding component of the eukaryotic translation initiation factor 3 (eIF-3) complex, which is involved in protein synthesis of a specialized repertoire of mRNAs and, together with other initiation factors, stimulates binding of mRNA and methionyl-tRNAi to the 40S ribosome. The eIF-3 complex specifically targets and initiates translation of a subset of mRNAs involved in cell proliferation. This subunit can bind 18S rRNA.</text>
</comment>
<comment type="subunit">
    <text evidence="5">Component of the eukaryotic translation initiation factor 3 (eIF-3) complex.</text>
</comment>
<dbReference type="PANTHER" id="PTHR10352">
    <property type="entry name" value="EUKARYOTIC TRANSLATION INITIATION FACTOR 3 SUBUNIT G"/>
    <property type="match status" value="1"/>
</dbReference>
<dbReference type="GO" id="GO:0003723">
    <property type="term" value="F:RNA binding"/>
    <property type="evidence" value="ECO:0007669"/>
    <property type="project" value="UniProtKB-UniRule"/>
</dbReference>
<dbReference type="InterPro" id="IPR034240">
    <property type="entry name" value="eIF3G_RRM"/>
</dbReference>
<evidence type="ECO:0000313" key="9">
    <source>
        <dbReference type="EMBL" id="CDR36522.1"/>
    </source>
</evidence>
<dbReference type="EMBL" id="LK052886">
    <property type="protein sequence ID" value="CDR36522.1"/>
    <property type="molecule type" value="Genomic_DNA"/>
</dbReference>
<reference evidence="9" key="1">
    <citation type="journal article" date="2014" name="Genome Announc.">
        <title>Genome sequence of the yeast Cyberlindnera fabianii (Hansenula fabianii).</title>
        <authorList>
            <person name="Freel K.C."/>
            <person name="Sarilar V."/>
            <person name="Neuveglise C."/>
            <person name="Devillers H."/>
            <person name="Friedrich A."/>
            <person name="Schacherer J."/>
        </authorList>
    </citation>
    <scope>NUCLEOTIDE SEQUENCE</scope>
    <source>
        <strain evidence="9">YJS4271</strain>
    </source>
</reference>
<dbReference type="Pfam" id="PF12353">
    <property type="entry name" value="eIF3g"/>
    <property type="match status" value="1"/>
</dbReference>
<keyword evidence="4 5" id="KW-0648">Protein biosynthesis</keyword>
<gene>
    <name evidence="5" type="primary">TIF35</name>
    <name evidence="9" type="ORF">CYFA0S_01e02212g</name>
</gene>
<keyword evidence="2 5" id="KW-0396">Initiation factor</keyword>
<protein>
    <recommendedName>
        <fullName evidence="5">Eukaryotic translation initiation factor 3 subunit G</fullName>
        <shortName evidence="5">eIF3g</shortName>
    </recommendedName>
    <alternativeName>
        <fullName evidence="5">Eukaryotic translation initiation factor 3 RNA-binding subunit</fullName>
        <shortName evidence="5">eIF-3 RNA-binding subunit</shortName>
    </alternativeName>
    <alternativeName>
        <fullName evidence="5">Translation initiation factor eIF3 p33 subunit homolog</fullName>
        <shortName evidence="5">eIF3 p33 homolog</shortName>
    </alternativeName>
</protein>
<evidence type="ECO:0000256" key="7">
    <source>
        <dbReference type="SAM" id="MobiDB-lite"/>
    </source>
</evidence>
<evidence type="ECO:0000256" key="1">
    <source>
        <dbReference type="ARBA" id="ARBA00022490"/>
    </source>
</evidence>
<dbReference type="GO" id="GO:0033290">
    <property type="term" value="C:eukaryotic 48S preinitiation complex"/>
    <property type="evidence" value="ECO:0007669"/>
    <property type="project" value="UniProtKB-UniRule"/>
</dbReference>
<dbReference type="PIRSF" id="PIRSF037949">
    <property type="entry name" value="Transl_init_eIF-3_RNA-bind"/>
    <property type="match status" value="1"/>
</dbReference>
<evidence type="ECO:0000259" key="8">
    <source>
        <dbReference type="PROSITE" id="PS50102"/>
    </source>
</evidence>
<dbReference type="SUPFAM" id="SSF54928">
    <property type="entry name" value="RNA-binding domain, RBD"/>
    <property type="match status" value="1"/>
</dbReference>
<keyword evidence="3 6" id="KW-0694">RNA-binding</keyword>
<evidence type="ECO:0000256" key="3">
    <source>
        <dbReference type="ARBA" id="ARBA00022884"/>
    </source>
</evidence>
<dbReference type="Pfam" id="PF00076">
    <property type="entry name" value="RRM_1"/>
    <property type="match status" value="1"/>
</dbReference>
<dbReference type="InterPro" id="IPR024675">
    <property type="entry name" value="eIF3g_N"/>
</dbReference>
<name>A0A061AG33_CYBFA</name>
<comment type="similarity">
    <text evidence="5">Belongs to the eIF-3 subunit G family.</text>
</comment>
<accession>A0A061AG33</accession>
<evidence type="ECO:0000256" key="4">
    <source>
        <dbReference type="ARBA" id="ARBA00022917"/>
    </source>
</evidence>
<dbReference type="InterPro" id="IPR012677">
    <property type="entry name" value="Nucleotide-bd_a/b_plait_sf"/>
</dbReference>